<dbReference type="Gene3D" id="2.60.120.10">
    <property type="entry name" value="Jelly Rolls"/>
    <property type="match status" value="1"/>
</dbReference>
<sequence>MIRASFIDYAIRLSPLDAPAMAALQNNLVTKSVLKGDYLLRDGEVCKHLYFINEGLTKTFFLKEDKEFIMRFFPEYSMFTVLDSFLTQTPSLYSIIALEDTSLTFISHTHLEELCNKHHRIETFFRKLVSVASINMMKRISEMLEENGTKSYNHFLSENKQLLQRISLGDLASYLGITQVSLSRIRAKK</sequence>
<protein>
    <submittedName>
        <fullName evidence="2">Crp/Fnr family transcriptional regulator</fullName>
    </submittedName>
</protein>
<dbReference type="Pfam" id="PF00027">
    <property type="entry name" value="cNMP_binding"/>
    <property type="match status" value="1"/>
</dbReference>
<dbReference type="EMBL" id="CP055156">
    <property type="protein sequence ID" value="QNF34219.1"/>
    <property type="molecule type" value="Genomic_DNA"/>
</dbReference>
<accession>A0A7G7GAN5</accession>
<dbReference type="SUPFAM" id="SSF51206">
    <property type="entry name" value="cAMP-binding domain-like"/>
    <property type="match status" value="1"/>
</dbReference>
<name>A0A7G7GAN5_9BACT</name>
<feature type="domain" description="Cyclic nucleotide-binding" evidence="1">
    <location>
        <begin position="12"/>
        <end position="114"/>
    </location>
</feature>
<dbReference type="InterPro" id="IPR014710">
    <property type="entry name" value="RmlC-like_jellyroll"/>
</dbReference>
<dbReference type="KEGG" id="aswu:HUW51_16375"/>
<proteinExistence type="predicted"/>
<dbReference type="InterPro" id="IPR000595">
    <property type="entry name" value="cNMP-bd_dom"/>
</dbReference>
<dbReference type="AlphaFoldDB" id="A0A7G7GAN5"/>
<reference evidence="2 3" key="1">
    <citation type="journal article" date="2018" name="Int. J. Syst. Evol. Microbiol.">
        <title>Adhaeribacter swui sp. nov., isolated from wet mud.</title>
        <authorList>
            <person name="Kim D.U."/>
            <person name="Kim K.W."/>
            <person name="Kang M.S."/>
            <person name="Kim J.Y."/>
            <person name="Jang J.H."/>
            <person name="Kim M.K."/>
        </authorList>
    </citation>
    <scope>NUCLEOTIDE SEQUENCE [LARGE SCALE GENOMIC DNA]</scope>
    <source>
        <strain evidence="2 3">KCTC 52873</strain>
    </source>
</reference>
<organism evidence="2 3">
    <name type="scientific">Adhaeribacter swui</name>
    <dbReference type="NCBI Taxonomy" id="2086471"/>
    <lineage>
        <taxon>Bacteria</taxon>
        <taxon>Pseudomonadati</taxon>
        <taxon>Bacteroidota</taxon>
        <taxon>Cytophagia</taxon>
        <taxon>Cytophagales</taxon>
        <taxon>Hymenobacteraceae</taxon>
        <taxon>Adhaeribacter</taxon>
    </lineage>
</organism>
<dbReference type="RefSeq" id="WP_185270700.1">
    <property type="nucleotide sequence ID" value="NZ_CP055156.1"/>
</dbReference>
<keyword evidence="3" id="KW-1185">Reference proteome</keyword>
<gene>
    <name evidence="2" type="ORF">HUW51_16375</name>
</gene>
<evidence type="ECO:0000313" key="2">
    <source>
        <dbReference type="EMBL" id="QNF34219.1"/>
    </source>
</evidence>
<dbReference type="CDD" id="cd00038">
    <property type="entry name" value="CAP_ED"/>
    <property type="match status" value="1"/>
</dbReference>
<dbReference type="Proteomes" id="UP000515237">
    <property type="component" value="Chromosome"/>
</dbReference>
<dbReference type="PROSITE" id="PS50042">
    <property type="entry name" value="CNMP_BINDING_3"/>
    <property type="match status" value="1"/>
</dbReference>
<dbReference type="InterPro" id="IPR018490">
    <property type="entry name" value="cNMP-bd_dom_sf"/>
</dbReference>
<evidence type="ECO:0000313" key="3">
    <source>
        <dbReference type="Proteomes" id="UP000515237"/>
    </source>
</evidence>
<evidence type="ECO:0000259" key="1">
    <source>
        <dbReference type="PROSITE" id="PS50042"/>
    </source>
</evidence>